<proteinExistence type="inferred from homology"/>
<dbReference type="PROSITE" id="PS51462">
    <property type="entry name" value="NUDIX"/>
    <property type="match status" value="1"/>
</dbReference>
<dbReference type="CDD" id="cd04673">
    <property type="entry name" value="NUDIX_ADPRase"/>
    <property type="match status" value="1"/>
</dbReference>
<dbReference type="Gene3D" id="3.90.79.10">
    <property type="entry name" value="Nucleoside Triphosphate Pyrophosphohydrolase"/>
    <property type="match status" value="1"/>
</dbReference>
<dbReference type="PROSITE" id="PS00893">
    <property type="entry name" value="NUDIX_BOX"/>
    <property type="match status" value="1"/>
</dbReference>
<dbReference type="PRINTS" id="PR00502">
    <property type="entry name" value="NUDIXFAMILY"/>
</dbReference>
<dbReference type="AlphaFoldDB" id="A0A420WWM9"/>
<comment type="cofactor">
    <cofactor evidence="1">
        <name>Mg(2+)</name>
        <dbReference type="ChEBI" id="CHEBI:18420"/>
    </cofactor>
</comment>
<accession>A0A420WWM9</accession>
<evidence type="ECO:0000259" key="4">
    <source>
        <dbReference type="PROSITE" id="PS51462"/>
    </source>
</evidence>
<dbReference type="GO" id="GO:0016787">
    <property type="term" value="F:hydrolase activity"/>
    <property type="evidence" value="ECO:0007669"/>
    <property type="project" value="UniProtKB-KW"/>
</dbReference>
<feature type="domain" description="Nudix hydrolase" evidence="4">
    <location>
        <begin position="6"/>
        <end position="135"/>
    </location>
</feature>
<dbReference type="InterPro" id="IPR015797">
    <property type="entry name" value="NUDIX_hydrolase-like_dom_sf"/>
</dbReference>
<dbReference type="PANTHER" id="PTHR43736:SF1">
    <property type="entry name" value="DIHYDRONEOPTERIN TRIPHOSPHATE DIPHOSPHATASE"/>
    <property type="match status" value="1"/>
</dbReference>
<dbReference type="PANTHER" id="PTHR43736">
    <property type="entry name" value="ADP-RIBOSE PYROPHOSPHATASE"/>
    <property type="match status" value="1"/>
</dbReference>
<organism evidence="5 6">
    <name type="scientific">Kushneria sinocarnis</name>
    <dbReference type="NCBI Taxonomy" id="595502"/>
    <lineage>
        <taxon>Bacteria</taxon>
        <taxon>Pseudomonadati</taxon>
        <taxon>Pseudomonadota</taxon>
        <taxon>Gammaproteobacteria</taxon>
        <taxon>Oceanospirillales</taxon>
        <taxon>Halomonadaceae</taxon>
        <taxon>Kushneria</taxon>
    </lineage>
</organism>
<dbReference type="InterPro" id="IPR020476">
    <property type="entry name" value="Nudix_hydrolase"/>
</dbReference>
<keyword evidence="2 3" id="KW-0378">Hydrolase</keyword>
<comment type="similarity">
    <text evidence="3">Belongs to the Nudix hydrolase family.</text>
</comment>
<sequence length="142" mass="15469">MTDPAIPRPAALSVVVRRDRVLLVRRHNPPDAGLWGFPGGRIEWGERLEQAAVRELREETGVVATAGEVLTALNVIDGSSQAIHHHFVLIAVRCHWQTGDGIADDDASEIGWFTPDEIAAADHQTSADVEWLARLALAPDGR</sequence>
<name>A0A420WWM9_9GAMM</name>
<dbReference type="RefSeq" id="WP_121172993.1">
    <property type="nucleotide sequence ID" value="NZ_RBIN01000005.1"/>
</dbReference>
<evidence type="ECO:0000256" key="1">
    <source>
        <dbReference type="ARBA" id="ARBA00001946"/>
    </source>
</evidence>
<dbReference type="OrthoDB" id="9791228at2"/>
<evidence type="ECO:0000256" key="3">
    <source>
        <dbReference type="RuleBase" id="RU003476"/>
    </source>
</evidence>
<evidence type="ECO:0000313" key="5">
    <source>
        <dbReference type="EMBL" id="RKR03526.1"/>
    </source>
</evidence>
<dbReference type="InterPro" id="IPR000086">
    <property type="entry name" value="NUDIX_hydrolase_dom"/>
</dbReference>
<dbReference type="InterPro" id="IPR020084">
    <property type="entry name" value="NUDIX_hydrolase_CS"/>
</dbReference>
<dbReference type="EMBL" id="RBIN01000005">
    <property type="protein sequence ID" value="RKR03526.1"/>
    <property type="molecule type" value="Genomic_DNA"/>
</dbReference>
<protein>
    <submittedName>
        <fullName evidence="5">ADP-ribose pyrophosphatase YjhB (NUDIX family)</fullName>
    </submittedName>
</protein>
<keyword evidence="6" id="KW-1185">Reference proteome</keyword>
<gene>
    <name evidence="5" type="ORF">C7446_2051</name>
</gene>
<evidence type="ECO:0000313" key="6">
    <source>
        <dbReference type="Proteomes" id="UP000281975"/>
    </source>
</evidence>
<comment type="caution">
    <text evidence="5">The sequence shown here is derived from an EMBL/GenBank/DDBJ whole genome shotgun (WGS) entry which is preliminary data.</text>
</comment>
<dbReference type="Pfam" id="PF00293">
    <property type="entry name" value="NUDIX"/>
    <property type="match status" value="1"/>
</dbReference>
<reference evidence="5 6" key="1">
    <citation type="submission" date="2018-10" db="EMBL/GenBank/DDBJ databases">
        <title>Genomic Encyclopedia of Type Strains, Phase IV (KMG-IV): sequencing the most valuable type-strain genomes for metagenomic binning, comparative biology and taxonomic classification.</title>
        <authorList>
            <person name="Goeker M."/>
        </authorList>
    </citation>
    <scope>NUCLEOTIDE SEQUENCE [LARGE SCALE GENOMIC DNA]</scope>
    <source>
        <strain evidence="5 6">DSM 23229</strain>
    </source>
</reference>
<dbReference type="SUPFAM" id="SSF55811">
    <property type="entry name" value="Nudix"/>
    <property type="match status" value="1"/>
</dbReference>
<dbReference type="Proteomes" id="UP000281975">
    <property type="component" value="Unassembled WGS sequence"/>
</dbReference>
<evidence type="ECO:0000256" key="2">
    <source>
        <dbReference type="ARBA" id="ARBA00022801"/>
    </source>
</evidence>